<evidence type="ECO:0000256" key="5">
    <source>
        <dbReference type="PROSITE-ProRule" id="PRU00335"/>
    </source>
</evidence>
<evidence type="ECO:0000256" key="4">
    <source>
        <dbReference type="ARBA" id="ARBA00023163"/>
    </source>
</evidence>
<keyword evidence="4" id="KW-0804">Transcription</keyword>
<evidence type="ECO:0000256" key="1">
    <source>
        <dbReference type="ARBA" id="ARBA00022491"/>
    </source>
</evidence>
<feature type="domain" description="HTH tetR-type" evidence="6">
    <location>
        <begin position="8"/>
        <end position="68"/>
    </location>
</feature>
<dbReference type="Pfam" id="PF13977">
    <property type="entry name" value="TetR_C_6"/>
    <property type="match status" value="1"/>
</dbReference>
<evidence type="ECO:0000259" key="6">
    <source>
        <dbReference type="PROSITE" id="PS50977"/>
    </source>
</evidence>
<gene>
    <name evidence="7" type="ORF">RMN56_30075</name>
</gene>
<dbReference type="Proteomes" id="UP001303001">
    <property type="component" value="Chromosome"/>
</dbReference>
<dbReference type="PANTHER" id="PTHR30055:SF226">
    <property type="entry name" value="HTH-TYPE TRANSCRIPTIONAL REGULATOR PKSA"/>
    <property type="match status" value="1"/>
</dbReference>
<dbReference type="RefSeq" id="WP_313721237.1">
    <property type="nucleotide sequence ID" value="NZ_CP134876.1"/>
</dbReference>
<dbReference type="EMBL" id="CP134876">
    <property type="protein sequence ID" value="WNM39315.1"/>
    <property type="molecule type" value="Genomic_DNA"/>
</dbReference>
<dbReference type="PANTHER" id="PTHR30055">
    <property type="entry name" value="HTH-TYPE TRANSCRIPTIONAL REGULATOR RUTR"/>
    <property type="match status" value="1"/>
</dbReference>
<dbReference type="InterPro" id="IPR036271">
    <property type="entry name" value="Tet_transcr_reg_TetR-rel_C_sf"/>
</dbReference>
<name>A0ABY9ZXL7_9ACTN</name>
<protein>
    <submittedName>
        <fullName evidence="7">TetR/AcrR family transcriptional regulator</fullName>
    </submittedName>
</protein>
<evidence type="ECO:0000256" key="2">
    <source>
        <dbReference type="ARBA" id="ARBA00023015"/>
    </source>
</evidence>
<reference evidence="7 8" key="1">
    <citation type="submission" date="2023-09" db="EMBL/GenBank/DDBJ databases">
        <title>Micromonospora halotolerans DSM 45598 genome sequence.</title>
        <authorList>
            <person name="Mo P."/>
        </authorList>
    </citation>
    <scope>NUCLEOTIDE SEQUENCE [LARGE SCALE GENOMIC DNA]</scope>
    <source>
        <strain evidence="7 8">DSM 45598</strain>
    </source>
</reference>
<evidence type="ECO:0000256" key="3">
    <source>
        <dbReference type="ARBA" id="ARBA00023125"/>
    </source>
</evidence>
<evidence type="ECO:0000313" key="7">
    <source>
        <dbReference type="EMBL" id="WNM39315.1"/>
    </source>
</evidence>
<dbReference type="SUPFAM" id="SSF46689">
    <property type="entry name" value="Homeodomain-like"/>
    <property type="match status" value="1"/>
</dbReference>
<keyword evidence="1" id="KW-0678">Repressor</keyword>
<keyword evidence="2" id="KW-0805">Transcription regulation</keyword>
<organism evidence="7 8">
    <name type="scientific">Micromonospora halotolerans</name>
    <dbReference type="NCBI Taxonomy" id="709879"/>
    <lineage>
        <taxon>Bacteria</taxon>
        <taxon>Bacillati</taxon>
        <taxon>Actinomycetota</taxon>
        <taxon>Actinomycetes</taxon>
        <taxon>Micromonosporales</taxon>
        <taxon>Micromonosporaceae</taxon>
        <taxon>Micromonospora</taxon>
    </lineage>
</organism>
<dbReference type="InterPro" id="IPR050109">
    <property type="entry name" value="HTH-type_TetR-like_transc_reg"/>
</dbReference>
<dbReference type="SUPFAM" id="SSF48498">
    <property type="entry name" value="Tetracyclin repressor-like, C-terminal domain"/>
    <property type="match status" value="1"/>
</dbReference>
<sequence>MARPKVQEQQRAHLAAAARRAIVTHGLAHVRIRDVAEAAGMSPGTVTYYYRQLDELFQQIYEDAVDRFHRQRAQAMQRQADPAGKLLAAIDAGLPEGQDDELCCLLYEFSPQARRRPGEAALRRGLFDQQAQLYADLLAAGADQGAFALALPAAEAARNLVALEDAYAYHIIAGTSVTRGQARDYLVGYASYATGTDLKRRTPSPRRADEIAGCVADHG</sequence>
<dbReference type="InterPro" id="IPR009057">
    <property type="entry name" value="Homeodomain-like_sf"/>
</dbReference>
<proteinExistence type="predicted"/>
<keyword evidence="8" id="KW-1185">Reference proteome</keyword>
<dbReference type="Pfam" id="PF00440">
    <property type="entry name" value="TetR_N"/>
    <property type="match status" value="1"/>
</dbReference>
<feature type="DNA-binding region" description="H-T-H motif" evidence="5">
    <location>
        <begin position="31"/>
        <end position="50"/>
    </location>
</feature>
<dbReference type="InterPro" id="IPR039538">
    <property type="entry name" value="BetI_C"/>
</dbReference>
<keyword evidence="3 5" id="KW-0238">DNA-binding</keyword>
<dbReference type="PROSITE" id="PS50977">
    <property type="entry name" value="HTH_TETR_2"/>
    <property type="match status" value="1"/>
</dbReference>
<dbReference type="InterPro" id="IPR001647">
    <property type="entry name" value="HTH_TetR"/>
</dbReference>
<dbReference type="Gene3D" id="1.10.357.10">
    <property type="entry name" value="Tetracycline Repressor, domain 2"/>
    <property type="match status" value="1"/>
</dbReference>
<evidence type="ECO:0000313" key="8">
    <source>
        <dbReference type="Proteomes" id="UP001303001"/>
    </source>
</evidence>
<accession>A0ABY9ZXL7</accession>